<protein>
    <submittedName>
        <fullName evidence="10">PHD-zinc-finger like domain-containing protein</fullName>
    </submittedName>
</protein>
<dbReference type="InterPro" id="IPR019542">
    <property type="entry name" value="Enhancer_polycomb-like_N"/>
</dbReference>
<dbReference type="Pfam" id="PF10513">
    <property type="entry name" value="EPL1"/>
    <property type="match status" value="1"/>
</dbReference>
<dbReference type="PROSITE" id="PS50016">
    <property type="entry name" value="ZF_PHD_2"/>
    <property type="match status" value="1"/>
</dbReference>
<dbReference type="FunFam" id="3.30.40.10:FF:000007">
    <property type="entry name" value="Bromodomain containing 1, isoform CRA_b"/>
    <property type="match status" value="1"/>
</dbReference>
<dbReference type="InterPro" id="IPR011011">
    <property type="entry name" value="Znf_FYVE_PHD"/>
</dbReference>
<dbReference type="InterPro" id="IPR013083">
    <property type="entry name" value="Znf_RING/FYVE/PHD"/>
</dbReference>
<evidence type="ECO:0000256" key="6">
    <source>
        <dbReference type="ARBA" id="ARBA00023242"/>
    </source>
</evidence>
<dbReference type="InterPro" id="IPR050701">
    <property type="entry name" value="Histone_Mod_Regulator"/>
</dbReference>
<evidence type="ECO:0000256" key="3">
    <source>
        <dbReference type="ARBA" id="ARBA00022737"/>
    </source>
</evidence>
<keyword evidence="11" id="KW-1185">Reference proteome</keyword>
<evidence type="ECO:0000256" key="5">
    <source>
        <dbReference type="ARBA" id="ARBA00022833"/>
    </source>
</evidence>
<dbReference type="PROSITE" id="PS01359">
    <property type="entry name" value="ZF_PHD_1"/>
    <property type="match status" value="1"/>
</dbReference>
<dbReference type="InterPro" id="IPR019787">
    <property type="entry name" value="Znf_PHD-finger"/>
</dbReference>
<dbReference type="InterPro" id="IPR034732">
    <property type="entry name" value="EPHD"/>
</dbReference>
<gene>
    <name evidence="10" type="ORF">BJ684DRAFT_11593</name>
</gene>
<evidence type="ECO:0000256" key="4">
    <source>
        <dbReference type="ARBA" id="ARBA00022771"/>
    </source>
</evidence>
<dbReference type="GO" id="GO:0006357">
    <property type="term" value="P:regulation of transcription by RNA polymerase II"/>
    <property type="evidence" value="ECO:0007669"/>
    <property type="project" value="TreeGrafter"/>
</dbReference>
<keyword evidence="5" id="KW-0862">Zinc</keyword>
<sequence length="241" mass="27281">MDKAEEVEYDLDEQDHAWLELVNKQRQEEGMGAVSYDDLEWIIDLLEKLWFDLDIVKADPAGPISTEDVPCDVCNDAECDNTNAIVFCDGCNLAVHQDCYGVPYIPEGQWLCRRCMLAPGMPVSCIFCPNTGGAFKQTTTNKWAHLLCALWIPEVGIQNHVYMEPIEVSTMIPRSRWKLVCSICKVKRGACIQCHKTTCFTAFHVTCARRSGLSMTNRTLDPNAIRAFCRRHSPMVSFTCF</sequence>
<evidence type="ECO:0000256" key="7">
    <source>
        <dbReference type="PROSITE-ProRule" id="PRU00146"/>
    </source>
</evidence>
<keyword evidence="4 7" id="KW-0863">Zinc-finger</keyword>
<accession>A0A4P9Y0N5</accession>
<keyword evidence="3" id="KW-0677">Repeat</keyword>
<dbReference type="EMBL" id="KZ988364">
    <property type="protein sequence ID" value="RKP12356.1"/>
    <property type="molecule type" value="Genomic_DNA"/>
</dbReference>
<dbReference type="GO" id="GO:0005634">
    <property type="term" value="C:nucleus"/>
    <property type="evidence" value="ECO:0007669"/>
    <property type="project" value="UniProtKB-SubCell"/>
</dbReference>
<dbReference type="CDD" id="cd15492">
    <property type="entry name" value="PHD_BRPF_JADE_like"/>
    <property type="match status" value="1"/>
</dbReference>
<evidence type="ECO:0000259" key="8">
    <source>
        <dbReference type="PROSITE" id="PS50016"/>
    </source>
</evidence>
<dbReference type="PROSITE" id="PS51805">
    <property type="entry name" value="EPHD"/>
    <property type="match status" value="1"/>
</dbReference>
<evidence type="ECO:0000256" key="2">
    <source>
        <dbReference type="ARBA" id="ARBA00022723"/>
    </source>
</evidence>
<evidence type="ECO:0000313" key="11">
    <source>
        <dbReference type="Proteomes" id="UP000267251"/>
    </source>
</evidence>
<dbReference type="SMART" id="SM00249">
    <property type="entry name" value="PHD"/>
    <property type="match status" value="2"/>
</dbReference>
<dbReference type="Gene3D" id="3.30.40.10">
    <property type="entry name" value="Zinc/RING finger domain, C3HC4 (zinc finger)"/>
    <property type="match status" value="2"/>
</dbReference>
<dbReference type="InterPro" id="IPR001965">
    <property type="entry name" value="Znf_PHD"/>
</dbReference>
<dbReference type="AlphaFoldDB" id="A0A4P9Y0N5"/>
<name>A0A4P9Y0N5_9FUNG</name>
<dbReference type="FunFam" id="3.30.40.10:FF:000008">
    <property type="entry name" value="Bromodomain containing 1, isoform CRA_a"/>
    <property type="match status" value="1"/>
</dbReference>
<evidence type="ECO:0000259" key="9">
    <source>
        <dbReference type="PROSITE" id="PS51805"/>
    </source>
</evidence>
<dbReference type="GO" id="GO:0008270">
    <property type="term" value="F:zinc ion binding"/>
    <property type="evidence" value="ECO:0007669"/>
    <property type="project" value="UniProtKB-KW"/>
</dbReference>
<dbReference type="Pfam" id="PF13832">
    <property type="entry name" value="zf-HC5HC2H_2"/>
    <property type="match status" value="1"/>
</dbReference>
<evidence type="ECO:0000313" key="10">
    <source>
        <dbReference type="EMBL" id="RKP12356.1"/>
    </source>
</evidence>
<dbReference type="OrthoDB" id="20839at2759"/>
<dbReference type="InterPro" id="IPR019786">
    <property type="entry name" value="Zinc_finger_PHD-type_CS"/>
</dbReference>
<dbReference type="PANTHER" id="PTHR13793:SF107">
    <property type="entry name" value="BROMODOMAIN-CONTAINING PROTEIN HOMOLOG"/>
    <property type="match status" value="1"/>
</dbReference>
<proteinExistence type="predicted"/>
<dbReference type="Proteomes" id="UP000267251">
    <property type="component" value="Unassembled WGS sequence"/>
</dbReference>
<comment type="subcellular location">
    <subcellularLocation>
        <location evidence="1">Nucleus</location>
    </subcellularLocation>
</comment>
<keyword evidence="2" id="KW-0479">Metal-binding</keyword>
<feature type="domain" description="PHD-type" evidence="8">
    <location>
        <begin position="68"/>
        <end position="118"/>
    </location>
</feature>
<dbReference type="PANTHER" id="PTHR13793">
    <property type="entry name" value="PHD FINGER PROTEINS"/>
    <property type="match status" value="1"/>
</dbReference>
<feature type="domain" description="PHD-type" evidence="9">
    <location>
        <begin position="122"/>
        <end position="233"/>
    </location>
</feature>
<dbReference type="SUPFAM" id="SSF57903">
    <property type="entry name" value="FYVE/PHD zinc finger"/>
    <property type="match status" value="2"/>
</dbReference>
<reference evidence="11" key="1">
    <citation type="journal article" date="2018" name="Nat. Microbiol.">
        <title>Leveraging single-cell genomics to expand the fungal tree of life.</title>
        <authorList>
            <person name="Ahrendt S.R."/>
            <person name="Quandt C.A."/>
            <person name="Ciobanu D."/>
            <person name="Clum A."/>
            <person name="Salamov A."/>
            <person name="Andreopoulos B."/>
            <person name="Cheng J.F."/>
            <person name="Woyke T."/>
            <person name="Pelin A."/>
            <person name="Henrissat B."/>
            <person name="Reynolds N.K."/>
            <person name="Benny G.L."/>
            <person name="Smith M.E."/>
            <person name="James T.Y."/>
            <person name="Grigoriev I.V."/>
        </authorList>
    </citation>
    <scope>NUCLEOTIDE SEQUENCE [LARGE SCALE GENOMIC DNA]</scope>
</reference>
<keyword evidence="6" id="KW-0539">Nucleus</keyword>
<evidence type="ECO:0000256" key="1">
    <source>
        <dbReference type="ARBA" id="ARBA00004123"/>
    </source>
</evidence>
<organism evidence="10 11">
    <name type="scientific">Piptocephalis cylindrospora</name>
    <dbReference type="NCBI Taxonomy" id="1907219"/>
    <lineage>
        <taxon>Eukaryota</taxon>
        <taxon>Fungi</taxon>
        <taxon>Fungi incertae sedis</taxon>
        <taxon>Zoopagomycota</taxon>
        <taxon>Zoopagomycotina</taxon>
        <taxon>Zoopagomycetes</taxon>
        <taxon>Zoopagales</taxon>
        <taxon>Piptocephalidaceae</taxon>
        <taxon>Piptocephalis</taxon>
    </lineage>
</organism>
<dbReference type="Pfam" id="PF13831">
    <property type="entry name" value="PHD_2"/>
    <property type="match status" value="1"/>
</dbReference>